<gene>
    <name evidence="3 6" type="primary">rpsO</name>
    <name evidence="6" type="ORF">OF376_01595</name>
</gene>
<dbReference type="PROSITE" id="PS00362">
    <property type="entry name" value="RIBOSOMAL_S15"/>
    <property type="match status" value="1"/>
</dbReference>
<reference evidence="6 7" key="1">
    <citation type="journal article" date="2020" name="Int. J. Syst. Evol. Microbiol.">
        <title>Ureaplasma miroungigenitalium sp. nov. isolated from northern elephant seals (Mirounga angustirostris) and Ureaplasma zalophigenitalium sp. nov. isolated from California sea lions (Zalophus californianus).</title>
        <authorList>
            <person name="Volokhov D.V."/>
            <person name="Gulland F.M."/>
            <person name="Gao Y."/>
            <person name="Chizhikov V.E."/>
        </authorList>
    </citation>
    <scope>NUCLEOTIDE SEQUENCE [LARGE SCALE GENOMIC DNA]</scope>
    <source>
        <strain evidence="6 7">ES3182-GEN</strain>
    </source>
</reference>
<evidence type="ECO:0000256" key="2">
    <source>
        <dbReference type="ARBA" id="ARBA00023274"/>
    </source>
</evidence>
<organism evidence="6 7">
    <name type="scientific">Ureaplasma miroungigenitalium</name>
    <dbReference type="NCBI Taxonomy" id="1042321"/>
    <lineage>
        <taxon>Bacteria</taxon>
        <taxon>Bacillati</taxon>
        <taxon>Mycoplasmatota</taxon>
        <taxon>Mycoplasmoidales</taxon>
        <taxon>Mycoplasmoidaceae</taxon>
        <taxon>Ureaplasma</taxon>
    </lineage>
</organism>
<dbReference type="RefSeq" id="WP_263821776.1">
    <property type="nucleotide sequence ID" value="NZ_JAOXHK010000002.1"/>
</dbReference>
<keyword evidence="2 3" id="KW-0687">Ribonucleoprotein</keyword>
<accession>A0ABT3BMK4</accession>
<dbReference type="PANTHER" id="PTHR23321">
    <property type="entry name" value="RIBOSOMAL PROTEIN S15, BACTERIAL AND ORGANELLAR"/>
    <property type="match status" value="1"/>
</dbReference>
<evidence type="ECO:0000256" key="3">
    <source>
        <dbReference type="HAMAP-Rule" id="MF_01343"/>
    </source>
</evidence>
<dbReference type="NCBIfam" id="TIGR00952">
    <property type="entry name" value="S15_bact"/>
    <property type="match status" value="1"/>
</dbReference>
<dbReference type="Gene3D" id="6.10.250.3130">
    <property type="match status" value="1"/>
</dbReference>
<evidence type="ECO:0000256" key="1">
    <source>
        <dbReference type="ARBA" id="ARBA00022980"/>
    </source>
</evidence>
<dbReference type="HAMAP" id="MF_01343_B">
    <property type="entry name" value="Ribosomal_uS15_B"/>
    <property type="match status" value="1"/>
</dbReference>
<dbReference type="Proteomes" id="UP001208245">
    <property type="component" value="Unassembled WGS sequence"/>
</dbReference>
<dbReference type="Pfam" id="PF00312">
    <property type="entry name" value="Ribosomal_S15"/>
    <property type="match status" value="1"/>
</dbReference>
<proteinExistence type="inferred from homology"/>
<protein>
    <recommendedName>
        <fullName evidence="3">Small ribosomal subunit protein uS15</fullName>
    </recommendedName>
</protein>
<keyword evidence="7" id="KW-1185">Reference proteome</keyword>
<dbReference type="SUPFAM" id="SSF47060">
    <property type="entry name" value="S15/NS1 RNA-binding domain"/>
    <property type="match status" value="1"/>
</dbReference>
<keyword evidence="3 5" id="KW-0694">RNA-binding</keyword>
<dbReference type="InterPro" id="IPR009068">
    <property type="entry name" value="uS15_NS1_RNA-bd_sf"/>
</dbReference>
<comment type="subunit">
    <text evidence="3">Part of the 30S ribosomal subunit. Forms a bridge to the 50S subunit in the 70S ribosome, contacting the 23S rRNA.</text>
</comment>
<dbReference type="PANTHER" id="PTHR23321:SF26">
    <property type="entry name" value="SMALL RIBOSOMAL SUBUNIT PROTEIN US15M"/>
    <property type="match status" value="1"/>
</dbReference>
<sequence>MAVSKKTKQELAIQFGGSAENTGKTEVQIAILTAEITSLTTHLVANKKDKISKRGLYKKVAHRKRLLSYLQRKDINAYRELIKQLNLRG</sequence>
<dbReference type="InterPro" id="IPR000589">
    <property type="entry name" value="Ribosomal_uS15"/>
</dbReference>
<keyword evidence="3 5" id="KW-0699">rRNA-binding</keyword>
<dbReference type="CDD" id="cd00353">
    <property type="entry name" value="Ribosomal_S15p_S13e"/>
    <property type="match status" value="1"/>
</dbReference>
<dbReference type="GO" id="GO:0005840">
    <property type="term" value="C:ribosome"/>
    <property type="evidence" value="ECO:0007669"/>
    <property type="project" value="UniProtKB-KW"/>
</dbReference>
<comment type="function">
    <text evidence="3 5">One of the primary rRNA binding proteins, it binds directly to 16S rRNA where it helps nucleate assembly of the platform of the 30S subunit by binding and bridging several RNA helices of the 16S rRNA.</text>
</comment>
<dbReference type="GO" id="GO:0016740">
    <property type="term" value="F:transferase activity"/>
    <property type="evidence" value="ECO:0007669"/>
    <property type="project" value="UniProtKB-KW"/>
</dbReference>
<comment type="caution">
    <text evidence="6">The sequence shown here is derived from an EMBL/GenBank/DDBJ whole genome shotgun (WGS) entry which is preliminary data.</text>
</comment>
<name>A0ABT3BMK4_9BACT</name>
<dbReference type="Gene3D" id="1.10.287.10">
    <property type="entry name" value="S15/NS1, RNA-binding"/>
    <property type="match status" value="1"/>
</dbReference>
<keyword evidence="1 3" id="KW-0689">Ribosomal protein</keyword>
<comment type="similarity">
    <text evidence="3 4">Belongs to the universal ribosomal protein uS15 family.</text>
</comment>
<dbReference type="SMART" id="SM01387">
    <property type="entry name" value="Ribosomal_S15"/>
    <property type="match status" value="1"/>
</dbReference>
<comment type="function">
    <text evidence="3">Forms an intersubunit bridge (bridge B4) with the 23S rRNA of the 50S subunit in the ribosome.</text>
</comment>
<evidence type="ECO:0000313" key="7">
    <source>
        <dbReference type="Proteomes" id="UP001208245"/>
    </source>
</evidence>
<evidence type="ECO:0000256" key="4">
    <source>
        <dbReference type="RuleBase" id="RU003919"/>
    </source>
</evidence>
<dbReference type="EMBL" id="JAOXHL010000001">
    <property type="protein sequence ID" value="MCV3728460.1"/>
    <property type="molecule type" value="Genomic_DNA"/>
</dbReference>
<dbReference type="InterPro" id="IPR005290">
    <property type="entry name" value="Ribosomal_uS15_bac-type"/>
</dbReference>
<evidence type="ECO:0000313" key="6">
    <source>
        <dbReference type="EMBL" id="MCV3728460.1"/>
    </source>
</evidence>
<evidence type="ECO:0000256" key="5">
    <source>
        <dbReference type="RuleBase" id="RU004524"/>
    </source>
</evidence>